<dbReference type="AlphaFoldDB" id="A0A0C3QRY6"/>
<feature type="domain" description="Protein kinase" evidence="1">
    <location>
        <begin position="1"/>
        <end position="219"/>
    </location>
</feature>
<dbReference type="PANTHER" id="PTHR23257">
    <property type="entry name" value="SERINE-THREONINE PROTEIN KINASE"/>
    <property type="match status" value="1"/>
</dbReference>
<dbReference type="GO" id="GO:0004672">
    <property type="term" value="F:protein kinase activity"/>
    <property type="evidence" value="ECO:0007669"/>
    <property type="project" value="InterPro"/>
</dbReference>
<keyword evidence="3" id="KW-1185">Reference proteome</keyword>
<accession>A0A0C3QRY6</accession>
<dbReference type="Gene3D" id="1.10.510.10">
    <property type="entry name" value="Transferase(Phosphotransferase) domain 1"/>
    <property type="match status" value="1"/>
</dbReference>
<evidence type="ECO:0000313" key="2">
    <source>
        <dbReference type="EMBL" id="KIO31606.1"/>
    </source>
</evidence>
<protein>
    <recommendedName>
        <fullName evidence="1">Protein kinase domain-containing protein</fullName>
    </recommendedName>
</protein>
<dbReference type="GO" id="GO:0005524">
    <property type="term" value="F:ATP binding"/>
    <property type="evidence" value="ECO:0007669"/>
    <property type="project" value="InterPro"/>
</dbReference>
<dbReference type="PROSITE" id="PS00108">
    <property type="entry name" value="PROTEIN_KINASE_ST"/>
    <property type="match status" value="1"/>
</dbReference>
<dbReference type="InterPro" id="IPR011009">
    <property type="entry name" value="Kinase-like_dom_sf"/>
</dbReference>
<dbReference type="OrthoDB" id="346907at2759"/>
<dbReference type="GO" id="GO:0005737">
    <property type="term" value="C:cytoplasm"/>
    <property type="evidence" value="ECO:0007669"/>
    <property type="project" value="TreeGrafter"/>
</dbReference>
<sequence>MPFIGYQMEGRLEVRLVSPWEENGNLWSYIRDNEVDEIQRLRFLQQSARGLAYLHGLTPPIAHGDMKTDNIIVRSDLTAALSDFGISRIILDLDNPTGLTTATMGPAGTLRFQAPEILSGGLPSPSSDIYAMAGVILHVMSGEKPYGAMRNKHAIMLEILKGVVPKPQDHARLPEADPLWPFLRRCWDQTTGMRPVALDVVDEVGNGIDRRTIPDHAQMPE</sequence>
<dbReference type="InterPro" id="IPR001245">
    <property type="entry name" value="Ser-Thr/Tyr_kinase_cat_dom"/>
</dbReference>
<dbReference type="GO" id="GO:0007165">
    <property type="term" value="P:signal transduction"/>
    <property type="evidence" value="ECO:0007669"/>
    <property type="project" value="TreeGrafter"/>
</dbReference>
<dbReference type="STRING" id="1051891.A0A0C3QRY6"/>
<dbReference type="HOGENOM" id="CLU_000288_7_18_1"/>
<dbReference type="PROSITE" id="PS50011">
    <property type="entry name" value="PROTEIN_KINASE_DOM"/>
    <property type="match status" value="1"/>
</dbReference>
<reference evidence="2 3" key="1">
    <citation type="submission" date="2014-04" db="EMBL/GenBank/DDBJ databases">
        <authorList>
            <consortium name="DOE Joint Genome Institute"/>
            <person name="Kuo A."/>
            <person name="Girlanda M."/>
            <person name="Perotto S."/>
            <person name="Kohler A."/>
            <person name="Nagy L.G."/>
            <person name="Floudas D."/>
            <person name="Copeland A."/>
            <person name="Barry K.W."/>
            <person name="Cichocki N."/>
            <person name="Veneault-Fourrey C."/>
            <person name="LaButti K."/>
            <person name="Lindquist E.A."/>
            <person name="Lipzen A."/>
            <person name="Lundell T."/>
            <person name="Morin E."/>
            <person name="Murat C."/>
            <person name="Sun H."/>
            <person name="Tunlid A."/>
            <person name="Henrissat B."/>
            <person name="Grigoriev I.V."/>
            <person name="Hibbett D.S."/>
            <person name="Martin F."/>
            <person name="Nordberg H.P."/>
            <person name="Cantor M.N."/>
            <person name="Hua S.X."/>
        </authorList>
    </citation>
    <scope>NUCLEOTIDE SEQUENCE [LARGE SCALE GENOMIC DNA]</scope>
    <source>
        <strain evidence="2 3">MUT 4182</strain>
    </source>
</reference>
<reference evidence="3" key="2">
    <citation type="submission" date="2015-01" db="EMBL/GenBank/DDBJ databases">
        <title>Evolutionary Origins and Diversification of the Mycorrhizal Mutualists.</title>
        <authorList>
            <consortium name="DOE Joint Genome Institute"/>
            <consortium name="Mycorrhizal Genomics Consortium"/>
            <person name="Kohler A."/>
            <person name="Kuo A."/>
            <person name="Nagy L.G."/>
            <person name="Floudas D."/>
            <person name="Copeland A."/>
            <person name="Barry K.W."/>
            <person name="Cichocki N."/>
            <person name="Veneault-Fourrey C."/>
            <person name="LaButti K."/>
            <person name="Lindquist E.A."/>
            <person name="Lipzen A."/>
            <person name="Lundell T."/>
            <person name="Morin E."/>
            <person name="Murat C."/>
            <person name="Riley R."/>
            <person name="Ohm R."/>
            <person name="Sun H."/>
            <person name="Tunlid A."/>
            <person name="Henrissat B."/>
            <person name="Grigoriev I.V."/>
            <person name="Hibbett D.S."/>
            <person name="Martin F."/>
        </authorList>
    </citation>
    <scope>NUCLEOTIDE SEQUENCE [LARGE SCALE GENOMIC DNA]</scope>
    <source>
        <strain evidence="3">MUT 4182</strain>
    </source>
</reference>
<gene>
    <name evidence="2" type="ORF">M407DRAFT_128690</name>
</gene>
<dbReference type="SMART" id="SM00220">
    <property type="entry name" value="S_TKc"/>
    <property type="match status" value="1"/>
</dbReference>
<dbReference type="SUPFAM" id="SSF56112">
    <property type="entry name" value="Protein kinase-like (PK-like)"/>
    <property type="match status" value="1"/>
</dbReference>
<dbReference type="Pfam" id="PF07714">
    <property type="entry name" value="PK_Tyr_Ser-Thr"/>
    <property type="match status" value="1"/>
</dbReference>
<dbReference type="InterPro" id="IPR000719">
    <property type="entry name" value="Prot_kinase_dom"/>
</dbReference>
<name>A0A0C3QRY6_9AGAM</name>
<evidence type="ECO:0000259" key="1">
    <source>
        <dbReference type="PROSITE" id="PS50011"/>
    </source>
</evidence>
<dbReference type="InterPro" id="IPR008271">
    <property type="entry name" value="Ser/Thr_kinase_AS"/>
</dbReference>
<dbReference type="EMBL" id="KN822961">
    <property type="protein sequence ID" value="KIO31606.1"/>
    <property type="molecule type" value="Genomic_DNA"/>
</dbReference>
<proteinExistence type="predicted"/>
<dbReference type="InterPro" id="IPR050167">
    <property type="entry name" value="Ser_Thr_protein_kinase"/>
</dbReference>
<evidence type="ECO:0000313" key="3">
    <source>
        <dbReference type="Proteomes" id="UP000054248"/>
    </source>
</evidence>
<dbReference type="PIRSF" id="PIRSF000654">
    <property type="entry name" value="Integrin-linked_kinase"/>
    <property type="match status" value="1"/>
</dbReference>
<organism evidence="2 3">
    <name type="scientific">Tulasnella calospora MUT 4182</name>
    <dbReference type="NCBI Taxonomy" id="1051891"/>
    <lineage>
        <taxon>Eukaryota</taxon>
        <taxon>Fungi</taxon>
        <taxon>Dikarya</taxon>
        <taxon>Basidiomycota</taxon>
        <taxon>Agaricomycotina</taxon>
        <taxon>Agaricomycetes</taxon>
        <taxon>Cantharellales</taxon>
        <taxon>Tulasnellaceae</taxon>
        <taxon>Tulasnella</taxon>
    </lineage>
</organism>
<dbReference type="Proteomes" id="UP000054248">
    <property type="component" value="Unassembled WGS sequence"/>
</dbReference>